<organism evidence="1 2">
    <name type="scientific">Desulfosporosinus metallidurans</name>
    <dbReference type="NCBI Taxonomy" id="1888891"/>
    <lineage>
        <taxon>Bacteria</taxon>
        <taxon>Bacillati</taxon>
        <taxon>Bacillota</taxon>
        <taxon>Clostridia</taxon>
        <taxon>Eubacteriales</taxon>
        <taxon>Desulfitobacteriaceae</taxon>
        <taxon>Desulfosporosinus</taxon>
    </lineage>
</organism>
<dbReference type="Proteomes" id="UP000186102">
    <property type="component" value="Unassembled WGS sequence"/>
</dbReference>
<evidence type="ECO:0000313" key="2">
    <source>
        <dbReference type="Proteomes" id="UP000186102"/>
    </source>
</evidence>
<dbReference type="AlphaFoldDB" id="A0A1Q8QWQ3"/>
<name>A0A1Q8QWQ3_9FIRM</name>
<evidence type="ECO:0000313" key="1">
    <source>
        <dbReference type="EMBL" id="OLN31740.1"/>
    </source>
</evidence>
<keyword evidence="2" id="KW-1185">Reference proteome</keyword>
<accession>A0A1Q8QWQ3</accession>
<dbReference type="EMBL" id="MLBF01000015">
    <property type="protein sequence ID" value="OLN31740.1"/>
    <property type="molecule type" value="Genomic_DNA"/>
</dbReference>
<proteinExistence type="predicted"/>
<reference evidence="1 2" key="1">
    <citation type="submission" date="2016-09" db="EMBL/GenBank/DDBJ databases">
        <title>Complete genome of Desulfosporosinus sp. OL.</title>
        <authorList>
            <person name="Mardanov A."/>
            <person name="Beletsky A."/>
            <person name="Panova A."/>
            <person name="Karnachuk O."/>
            <person name="Ravin N."/>
        </authorList>
    </citation>
    <scope>NUCLEOTIDE SEQUENCE [LARGE SCALE GENOMIC DNA]</scope>
    <source>
        <strain evidence="1 2">OL</strain>
    </source>
</reference>
<gene>
    <name evidence="1" type="ORF">DSOL_2428</name>
</gene>
<protein>
    <submittedName>
        <fullName evidence="1">Uncharacterized protein</fullName>
    </submittedName>
</protein>
<sequence>MHSPAVKTAMAATALHSPSVTAVERADLVREGFRWRQSEDL</sequence>
<comment type="caution">
    <text evidence="1">The sequence shown here is derived from an EMBL/GenBank/DDBJ whole genome shotgun (WGS) entry which is preliminary data.</text>
</comment>